<evidence type="ECO:0000256" key="1">
    <source>
        <dbReference type="SAM" id="Phobius"/>
    </source>
</evidence>
<feature type="transmembrane region" description="Helical" evidence="1">
    <location>
        <begin position="20"/>
        <end position="43"/>
    </location>
</feature>
<reference evidence="3" key="1">
    <citation type="journal article" date="2016" name="Nature">
        <title>Genome evolution in the allotetraploid frog Xenopus laevis.</title>
        <authorList>
            <person name="Session A.M."/>
            <person name="Uno Y."/>
            <person name="Kwon T."/>
            <person name="Chapman J.A."/>
            <person name="Toyoda A."/>
            <person name="Takahashi S."/>
            <person name="Fukui A."/>
            <person name="Hikosaka A."/>
            <person name="Suzuki A."/>
            <person name="Kondo M."/>
            <person name="van Heeringen S.J."/>
            <person name="Quigley I."/>
            <person name="Heinz S."/>
            <person name="Ogino H."/>
            <person name="Ochi H."/>
            <person name="Hellsten U."/>
            <person name="Lyons J.B."/>
            <person name="Simakov O."/>
            <person name="Putnam N."/>
            <person name="Stites J."/>
            <person name="Kuroki Y."/>
            <person name="Tanaka T."/>
            <person name="Michiue T."/>
            <person name="Watanabe M."/>
            <person name="Bogdanovic O."/>
            <person name="Lister R."/>
            <person name="Georgiou G."/>
            <person name="Paranjpe S.S."/>
            <person name="van Kruijsbergen I."/>
            <person name="Shu S."/>
            <person name="Carlson J."/>
            <person name="Kinoshita T."/>
            <person name="Ohta Y."/>
            <person name="Mawaribuchi S."/>
            <person name="Jenkins J."/>
            <person name="Grimwood J."/>
            <person name="Schmutz J."/>
            <person name="Mitros T."/>
            <person name="Mozaffari S.V."/>
            <person name="Suzuki Y."/>
            <person name="Haramoto Y."/>
            <person name="Yamamoto T.S."/>
            <person name="Takagi C."/>
            <person name="Heald R."/>
            <person name="Miller K."/>
            <person name="Haudenschild C."/>
            <person name="Kitzman J."/>
            <person name="Nakayama T."/>
            <person name="Izutsu Y."/>
            <person name="Robert J."/>
            <person name="Fortriede J."/>
            <person name="Burns K."/>
            <person name="Lotay V."/>
            <person name="Karimi K."/>
            <person name="Yasuoka Y."/>
            <person name="Dichmann D.S."/>
            <person name="Flajnik M.F."/>
            <person name="Houston D.W."/>
            <person name="Shendure J."/>
            <person name="DuPasquier L."/>
            <person name="Vize P.D."/>
            <person name="Zorn A.M."/>
            <person name="Ito M."/>
            <person name="Marcotte E.M."/>
            <person name="Wallingford J.B."/>
            <person name="Ito Y."/>
            <person name="Asashima M."/>
            <person name="Ueno N."/>
            <person name="Matsuda Y."/>
            <person name="Veenstra G.J."/>
            <person name="Fujiyama A."/>
            <person name="Harland R.M."/>
            <person name="Taira M."/>
            <person name="Rokhsar D.S."/>
        </authorList>
    </citation>
    <scope>NUCLEOTIDE SEQUENCE [LARGE SCALE GENOMIC DNA]</scope>
    <source>
        <strain evidence="3">J</strain>
    </source>
</reference>
<name>A0A974DKI0_XENLA</name>
<gene>
    <name evidence="2" type="ORF">XELAEV_18011328mg</name>
</gene>
<keyword evidence="1" id="KW-0472">Membrane</keyword>
<keyword evidence="1" id="KW-0812">Transmembrane</keyword>
<keyword evidence="1" id="KW-1133">Transmembrane helix</keyword>
<sequence>MHYWLVEAVWLLQQSPTSMLLAGIGAFLSIQHFFTTCGSAHAVGNRIQTSKSPLLHHIETAAERERGGELVRWCGAG</sequence>
<dbReference type="AlphaFoldDB" id="A0A974DKI0"/>
<dbReference type="EMBL" id="CM004468">
    <property type="protein sequence ID" value="OCT93653.1"/>
    <property type="molecule type" value="Genomic_DNA"/>
</dbReference>
<evidence type="ECO:0000313" key="2">
    <source>
        <dbReference type="EMBL" id="OCT93653.1"/>
    </source>
</evidence>
<evidence type="ECO:0000313" key="3">
    <source>
        <dbReference type="Proteomes" id="UP000694892"/>
    </source>
</evidence>
<proteinExistence type="predicted"/>
<protein>
    <submittedName>
        <fullName evidence="2">Uncharacterized protein</fullName>
    </submittedName>
</protein>
<dbReference type="Proteomes" id="UP000694892">
    <property type="component" value="Chromosome 2L"/>
</dbReference>
<organism evidence="2 3">
    <name type="scientific">Xenopus laevis</name>
    <name type="common">African clawed frog</name>
    <dbReference type="NCBI Taxonomy" id="8355"/>
    <lineage>
        <taxon>Eukaryota</taxon>
        <taxon>Metazoa</taxon>
        <taxon>Chordata</taxon>
        <taxon>Craniata</taxon>
        <taxon>Vertebrata</taxon>
        <taxon>Euteleostomi</taxon>
        <taxon>Amphibia</taxon>
        <taxon>Batrachia</taxon>
        <taxon>Anura</taxon>
        <taxon>Pipoidea</taxon>
        <taxon>Pipidae</taxon>
        <taxon>Xenopodinae</taxon>
        <taxon>Xenopus</taxon>
        <taxon>Xenopus</taxon>
    </lineage>
</organism>
<accession>A0A974DKI0</accession>